<gene>
    <name evidence="2" type="ORF">GCK72_022380</name>
</gene>
<accession>A0A6A5FTN1</accession>
<dbReference type="InterPro" id="IPR053222">
    <property type="entry name" value="Zygotic_Embryogenesis-Asso"/>
</dbReference>
<dbReference type="CTD" id="9806545"/>
<feature type="domain" description="Sdz-33 F-box" evidence="1">
    <location>
        <begin position="196"/>
        <end position="258"/>
    </location>
</feature>
<dbReference type="GeneID" id="9806545"/>
<dbReference type="Pfam" id="PF07735">
    <property type="entry name" value="FBA_2"/>
    <property type="match status" value="1"/>
</dbReference>
<comment type="caution">
    <text evidence="2">The sequence shown here is derived from an EMBL/GenBank/DDBJ whole genome shotgun (WGS) entry which is preliminary data.</text>
</comment>
<dbReference type="AlphaFoldDB" id="A0A6A5FTN1"/>
<dbReference type="PANTHER" id="PTHR22899">
    <property type="entry name" value="CYCLIN-RELATED F-BOX FAMILY"/>
    <property type="match status" value="1"/>
</dbReference>
<proteinExistence type="predicted"/>
<dbReference type="Proteomes" id="UP000483820">
    <property type="component" value="Chromosome X"/>
</dbReference>
<dbReference type="PANTHER" id="PTHR22899:SF0">
    <property type="entry name" value="F-BOX ASSOCIATED DOMAIN-CONTAINING PROTEIN-RELATED"/>
    <property type="match status" value="1"/>
</dbReference>
<name>A0A6A5FTN1_CAERE</name>
<evidence type="ECO:0000313" key="2">
    <source>
        <dbReference type="EMBL" id="KAF1745932.1"/>
    </source>
</evidence>
<evidence type="ECO:0000259" key="1">
    <source>
        <dbReference type="Pfam" id="PF07735"/>
    </source>
</evidence>
<dbReference type="EMBL" id="WUAV01000006">
    <property type="protein sequence ID" value="KAF1745932.1"/>
    <property type="molecule type" value="Genomic_DNA"/>
</dbReference>
<dbReference type="InterPro" id="IPR012885">
    <property type="entry name" value="F-box_Sdz-33"/>
</dbReference>
<dbReference type="KEGG" id="crq:GCK72_022380"/>
<organism evidence="2 3">
    <name type="scientific">Caenorhabditis remanei</name>
    <name type="common">Caenorhabditis vulgaris</name>
    <dbReference type="NCBI Taxonomy" id="31234"/>
    <lineage>
        <taxon>Eukaryota</taxon>
        <taxon>Metazoa</taxon>
        <taxon>Ecdysozoa</taxon>
        <taxon>Nematoda</taxon>
        <taxon>Chromadorea</taxon>
        <taxon>Rhabditida</taxon>
        <taxon>Rhabditina</taxon>
        <taxon>Rhabditomorpha</taxon>
        <taxon>Rhabditoidea</taxon>
        <taxon>Rhabditidae</taxon>
        <taxon>Peloderinae</taxon>
        <taxon>Caenorhabditis</taxon>
    </lineage>
</organism>
<dbReference type="RefSeq" id="XP_003089681.2">
    <property type="nucleotide sequence ID" value="XM_003089633.2"/>
</dbReference>
<reference evidence="2 3" key="1">
    <citation type="submission" date="2019-12" db="EMBL/GenBank/DDBJ databases">
        <title>Chromosome-level assembly of the Caenorhabditis remanei genome.</title>
        <authorList>
            <person name="Teterina A.A."/>
            <person name="Willis J.H."/>
            <person name="Phillips P.C."/>
        </authorList>
    </citation>
    <scope>NUCLEOTIDE SEQUENCE [LARGE SCALE GENOMIC DNA]</scope>
    <source>
        <strain evidence="2 3">PX506</strain>
        <tissue evidence="2">Whole organism</tissue>
    </source>
</reference>
<protein>
    <recommendedName>
        <fullName evidence="1">Sdz-33 F-box domain-containing protein</fullName>
    </recommendedName>
</protein>
<evidence type="ECO:0000313" key="3">
    <source>
        <dbReference type="Proteomes" id="UP000483820"/>
    </source>
</evidence>
<sequence>MSSAFPFFRLPEKALNLVIQCMEYTEIVGYSLASNKTKETVKALNLQITTLLLTTEEIIEVHIQGPSSIAWSFYPGEENAGNEPIPVYMPACVTAMRSNVREKLGYLNPGYSIQKWIDTVQYIFSHPVIDYLVFMRETCKFDMNSLMETIGTAKVKEFLFYDQCRVECAQMAVRRFPGISRIYARSQNLEETSLYTDILIQNLDVLILGQGDVIMRMEFDNLLLINSKEITIRSRDITDKMINKFLKHWIGGSNPRMEFTLLLFPDGRILNINAILKGLKFYGPPFDQVRFFTKPATQKTVEIMGGYDIRRVNGSVGTLKIEQREEGGAFTFCEFNEGSDGPDENKVEFYFAPVLEFDGLVYH</sequence>